<evidence type="ECO:0000256" key="1">
    <source>
        <dbReference type="SAM" id="Phobius"/>
    </source>
</evidence>
<keyword evidence="1" id="KW-1133">Transmembrane helix</keyword>
<dbReference type="AlphaFoldDB" id="A0A1C7IIZ8"/>
<evidence type="ECO:0008006" key="4">
    <source>
        <dbReference type="Google" id="ProtNLM"/>
    </source>
</evidence>
<dbReference type="OrthoDB" id="9793966at2"/>
<dbReference type="KEGG" id="byl:A4V09_21530"/>
<reference evidence="2" key="1">
    <citation type="submission" date="2017-04" db="EMBL/GenBank/DDBJ databases">
        <title>Complete Genome Sequences of Twelve Strains of a Stable Defined Moderately Diverse Mouse Microbiota 2 (sDMDMm2).</title>
        <authorList>
            <person name="Uchimura Y."/>
            <person name="Wyss M."/>
            <person name="Brugiroux S."/>
            <person name="Limenitakis J.P."/>
            <person name="Stecher B."/>
            <person name="McCoy K.D."/>
            <person name="Macpherson A.J."/>
        </authorList>
    </citation>
    <scope>NUCLEOTIDE SEQUENCE</scope>
    <source>
        <strain evidence="2">YL58</strain>
    </source>
</reference>
<keyword evidence="3" id="KW-1185">Reference proteome</keyword>
<dbReference type="STRING" id="1796616.A4V09_21530"/>
<dbReference type="EMBL" id="CP015405">
    <property type="protein sequence ID" value="ANU78092.1"/>
    <property type="molecule type" value="Genomic_DNA"/>
</dbReference>
<proteinExistence type="predicted"/>
<accession>A0A1C7IIZ8</accession>
<organism evidence="2 3">
    <name type="scientific">Blautia pseudococcoides</name>
    <dbReference type="NCBI Taxonomy" id="1796616"/>
    <lineage>
        <taxon>Bacteria</taxon>
        <taxon>Bacillati</taxon>
        <taxon>Bacillota</taxon>
        <taxon>Clostridia</taxon>
        <taxon>Lachnospirales</taxon>
        <taxon>Lachnospiraceae</taxon>
        <taxon>Blautia</taxon>
    </lineage>
</organism>
<dbReference type="RefSeq" id="WP_084043721.1">
    <property type="nucleotide sequence ID" value="NZ_CP015405.2"/>
</dbReference>
<feature type="transmembrane region" description="Helical" evidence="1">
    <location>
        <begin position="227"/>
        <end position="245"/>
    </location>
</feature>
<keyword evidence="1" id="KW-0812">Transmembrane</keyword>
<gene>
    <name evidence="2" type="ORF">A4V09_21530</name>
</gene>
<protein>
    <recommendedName>
        <fullName evidence="4">Type II secretion system (T2SS) protein F</fullName>
    </recommendedName>
</protein>
<evidence type="ECO:0000313" key="3">
    <source>
        <dbReference type="Proteomes" id="UP000092574"/>
    </source>
</evidence>
<sequence length="411" mass="46622">MKYKKTLTGEKKAFAAGMAVVLLANAAGLTTYILENKRAGKEKMEYLERREYGQGDYEEELTVKSGQGKQNITVRVREKEYKPSEAREILNRVKDKMPSLIPGKNSSLDKIRYPLHLPDRSPDFPVNMSWSTDMPEVLNWEGKIGENTGEGGTKVNLTCELSLGQETERWEKEVTVYPEKITREERLQREVQKVVDTQNNVSEEKIKLPGKVDGTKVIFQKEQSGNGVLICLFGTSFGLLILPLYREKEKEKDREKKAQMQADYPDIVSRILLFLQAGLTVHSAVEKIAKDYINSCKMYGQKKRAAYEELVETYREMEGGMPEIQAYERLGNRCNTPEYKVLSVLLVQNLKKGNQGVLALLERETTAAVEERKRAAKISGEQASTKLLGPMFIQLGLVMALIMIPAFLSFY</sequence>
<feature type="transmembrane region" description="Helical" evidence="1">
    <location>
        <begin position="387"/>
        <end position="408"/>
    </location>
</feature>
<evidence type="ECO:0000313" key="2">
    <source>
        <dbReference type="EMBL" id="ANU78092.1"/>
    </source>
</evidence>
<keyword evidence="1" id="KW-0472">Membrane</keyword>
<name>A0A1C7IIZ8_9FIRM</name>
<dbReference type="Proteomes" id="UP000092574">
    <property type="component" value="Chromosome"/>
</dbReference>